<dbReference type="Gene3D" id="2.60.120.10">
    <property type="entry name" value="Jelly Rolls"/>
    <property type="match status" value="1"/>
</dbReference>
<dbReference type="EMBL" id="QYUO01000003">
    <property type="protein sequence ID" value="RJF92260.1"/>
    <property type="molecule type" value="Genomic_DNA"/>
</dbReference>
<proteinExistence type="predicted"/>
<dbReference type="CDD" id="cd02216">
    <property type="entry name" value="cupin_GDO-like_N"/>
    <property type="match status" value="1"/>
</dbReference>
<dbReference type="OrthoDB" id="285029at2"/>
<organism evidence="5 6">
    <name type="scientific">Noviherbaspirillum saxi</name>
    <dbReference type="NCBI Taxonomy" id="2320863"/>
    <lineage>
        <taxon>Bacteria</taxon>
        <taxon>Pseudomonadati</taxon>
        <taxon>Pseudomonadota</taxon>
        <taxon>Betaproteobacteria</taxon>
        <taxon>Burkholderiales</taxon>
        <taxon>Oxalobacteraceae</taxon>
        <taxon>Noviherbaspirillum</taxon>
    </lineage>
</organism>
<keyword evidence="6" id="KW-1185">Reference proteome</keyword>
<dbReference type="InterPro" id="IPR047183">
    <property type="entry name" value="GDO-like"/>
</dbReference>
<keyword evidence="1 5" id="KW-0223">Dioxygenase</keyword>
<dbReference type="PANTHER" id="PTHR41517:SF1">
    <property type="entry name" value="CUPIN"/>
    <property type="match status" value="1"/>
</dbReference>
<evidence type="ECO:0000313" key="6">
    <source>
        <dbReference type="Proteomes" id="UP000265955"/>
    </source>
</evidence>
<dbReference type="Proteomes" id="UP000265955">
    <property type="component" value="Unassembled WGS sequence"/>
</dbReference>
<accession>A0A3A3FGF4</accession>
<protein>
    <recommendedName>
        <fullName evidence="3">Gentisate 1,2-dioxygenase</fullName>
        <ecNumber evidence="3">1.13.11.4</ecNumber>
    </recommendedName>
</protein>
<dbReference type="SUPFAM" id="SSF51182">
    <property type="entry name" value="RmlC-like cupins"/>
    <property type="match status" value="1"/>
</dbReference>
<feature type="domain" description="Cupin type-2" evidence="4">
    <location>
        <begin position="100"/>
        <end position="167"/>
    </location>
</feature>
<dbReference type="AlphaFoldDB" id="A0A3A3FGF4"/>
<dbReference type="InterPro" id="IPR014710">
    <property type="entry name" value="RmlC-like_jellyroll"/>
</dbReference>
<name>A0A3A3FGF4_9BURK</name>
<sequence length="354" mass="38818">MATLTENRISPEVRAERERFYEKIGRDDYAPLWEQLHSLVTKVPTSACRTAHWQYATARAYLDEAGKLITAKEAERRVLILENPGMRGKAAITPALYAGLQMILPGEVAPAHRHSQSALRLILEGDGAFTTVDGEQSLMKRGDFIITPSWTWHDHGNHTDQPMVWLDGLDVPMVAMLDASFAESGSTEAQSFLRPPGDSALRFGNNMAPVDAQPTPNRASPLFSYAYVDACASLAAMATSGTPDACNGYKLRYLNPLTGGSAMPTIGAYIQQLPAHFASAPYRCSAGTIFAVIEGSVTVTTPDQTFDAGPNDVFVIPSWVAHEFKVRERTVLFSFSDRPVQEALGLWREQRNAN</sequence>
<evidence type="ECO:0000313" key="5">
    <source>
        <dbReference type="EMBL" id="RJF92260.1"/>
    </source>
</evidence>
<dbReference type="EC" id="1.13.11.4" evidence="3"/>
<dbReference type="InterPro" id="IPR011051">
    <property type="entry name" value="RmlC_Cupin_sf"/>
</dbReference>
<comment type="caution">
    <text evidence="5">The sequence shown here is derived from an EMBL/GenBank/DDBJ whole genome shotgun (WGS) entry which is preliminary data.</text>
</comment>
<evidence type="ECO:0000256" key="3">
    <source>
        <dbReference type="NCBIfam" id="TIGR02272"/>
    </source>
</evidence>
<gene>
    <name evidence="5" type="primary">gtdA</name>
    <name evidence="5" type="ORF">D3871_26905</name>
</gene>
<dbReference type="InterPro" id="IPR013096">
    <property type="entry name" value="Cupin_2"/>
</dbReference>
<dbReference type="RefSeq" id="WP_119772147.1">
    <property type="nucleotide sequence ID" value="NZ_QYUO01000003.1"/>
</dbReference>
<evidence type="ECO:0000256" key="2">
    <source>
        <dbReference type="ARBA" id="ARBA00023002"/>
    </source>
</evidence>
<dbReference type="NCBIfam" id="TIGR02272">
    <property type="entry name" value="gentisate_1_2"/>
    <property type="match status" value="1"/>
</dbReference>
<dbReference type="PANTHER" id="PTHR41517">
    <property type="entry name" value="1,2-DIOXYGENASE PROTEIN-RELATED"/>
    <property type="match status" value="1"/>
</dbReference>
<keyword evidence="2 5" id="KW-0560">Oxidoreductase</keyword>
<dbReference type="CDD" id="cd06992">
    <property type="entry name" value="cupin_GDO-like_C"/>
    <property type="match status" value="1"/>
</dbReference>
<reference evidence="6" key="1">
    <citation type="submission" date="2018-09" db="EMBL/GenBank/DDBJ databases">
        <authorList>
            <person name="Zhu H."/>
        </authorList>
    </citation>
    <scope>NUCLEOTIDE SEQUENCE [LARGE SCALE GENOMIC DNA]</scope>
    <source>
        <strain evidence="6">K1R23-30</strain>
    </source>
</reference>
<evidence type="ECO:0000259" key="4">
    <source>
        <dbReference type="Pfam" id="PF07883"/>
    </source>
</evidence>
<evidence type="ECO:0000256" key="1">
    <source>
        <dbReference type="ARBA" id="ARBA00022964"/>
    </source>
</evidence>
<dbReference type="GO" id="GO:0047922">
    <property type="term" value="F:gentisate 1,2-dioxygenase activity"/>
    <property type="evidence" value="ECO:0007669"/>
    <property type="project" value="UniProtKB-UniRule"/>
</dbReference>
<dbReference type="InterPro" id="IPR011960">
    <property type="entry name" value="Gentisate_dOase"/>
</dbReference>
<dbReference type="Pfam" id="PF07883">
    <property type="entry name" value="Cupin_2"/>
    <property type="match status" value="1"/>
</dbReference>